<feature type="compositionally biased region" description="Basic and acidic residues" evidence="1">
    <location>
        <begin position="163"/>
        <end position="173"/>
    </location>
</feature>
<dbReference type="AlphaFoldDB" id="A0A0U3FVU3"/>
<feature type="region of interest" description="Disordered" evidence="1">
    <location>
        <begin position="162"/>
        <end position="185"/>
    </location>
</feature>
<dbReference type="EMBL" id="CP013747">
    <property type="protein sequence ID" value="ALV43127.1"/>
    <property type="molecule type" value="Genomic_DNA"/>
</dbReference>
<evidence type="ECO:0000313" key="2">
    <source>
        <dbReference type="EMBL" id="ALV43127.1"/>
    </source>
</evidence>
<feature type="compositionally biased region" description="Gly residues" evidence="1">
    <location>
        <begin position="268"/>
        <end position="279"/>
    </location>
</feature>
<feature type="compositionally biased region" description="Low complexity" evidence="1">
    <location>
        <begin position="238"/>
        <end position="252"/>
    </location>
</feature>
<evidence type="ECO:0000313" key="3">
    <source>
        <dbReference type="Proteomes" id="UP000065151"/>
    </source>
</evidence>
<dbReference type="KEGG" id="psul:AU252_19815"/>
<gene>
    <name evidence="2" type="ORF">AU252_19815</name>
</gene>
<evidence type="ECO:0000256" key="1">
    <source>
        <dbReference type="SAM" id="MobiDB-lite"/>
    </source>
</evidence>
<protein>
    <submittedName>
        <fullName evidence="2">Uncharacterized protein</fullName>
    </submittedName>
</protein>
<dbReference type="RefSeq" id="WP_058932180.1">
    <property type="nucleotide sequence ID" value="NZ_CP013747.1"/>
</dbReference>
<name>A0A0U3FVU3_9MICC</name>
<proteinExistence type="predicted"/>
<feature type="region of interest" description="Disordered" evidence="1">
    <location>
        <begin position="202"/>
        <end position="311"/>
    </location>
</feature>
<accession>A0A0U3FVU3</accession>
<reference evidence="2 3" key="1">
    <citation type="submission" date="2015-12" db="EMBL/GenBank/DDBJ databases">
        <authorList>
            <person name="Shamseldin A."/>
            <person name="Moawad H."/>
            <person name="Abd El-Rahim W.M."/>
            <person name="Sadowsky M.J."/>
        </authorList>
    </citation>
    <scope>NUCLEOTIDE SEQUENCE [LARGE SCALE GENOMIC DNA]</scope>
    <source>
        <strain evidence="2 3">Ar51</strain>
    </source>
</reference>
<dbReference type="Proteomes" id="UP000065151">
    <property type="component" value="Chromosome"/>
</dbReference>
<dbReference type="STRING" id="121292.AU252_19815"/>
<feature type="compositionally biased region" description="Polar residues" evidence="1">
    <location>
        <begin position="221"/>
        <end position="237"/>
    </location>
</feature>
<sequence>MKVAYLGEDDRALNEVTGFLFRCAMQSAGHMTDYYIDFGTAQMMGGSNWRNVTDAAVKAGLLTAETEPDGAPRWKLIEDTDFLHIRLREEVEWDRQQARDSRDTKLTSAVRHRDGDACRYCGQIVYFGDKKSGRRGTYDHRGDTGQPGTLETLVVACGSCNSGRRDYDDRDNRYPLLPPPPAPHYRQSTVTWLAKHGYTVKANEPSHPIKPHHTGPATEATPGQATETTGSNPGPTSEATPGQATAPGATEPDSANPADHLPTKSGYVGTGLDGAGRAGTGMAVSPAQPLTKVSPNNNRSRRGRPRSRGRN</sequence>
<dbReference type="Gene3D" id="1.10.30.50">
    <property type="match status" value="1"/>
</dbReference>
<organism evidence="2">
    <name type="scientific">Pseudarthrobacter sulfonivorans</name>
    <dbReference type="NCBI Taxonomy" id="121292"/>
    <lineage>
        <taxon>Bacteria</taxon>
        <taxon>Bacillati</taxon>
        <taxon>Actinomycetota</taxon>
        <taxon>Actinomycetes</taxon>
        <taxon>Micrococcales</taxon>
        <taxon>Micrococcaceae</taxon>
        <taxon>Pseudarthrobacter</taxon>
    </lineage>
</organism>
<feature type="compositionally biased region" description="Basic residues" evidence="1">
    <location>
        <begin position="299"/>
        <end position="311"/>
    </location>
</feature>